<keyword evidence="1" id="KW-0472">Membrane</keyword>
<dbReference type="Proteomes" id="UP000280960">
    <property type="component" value="Chromosome"/>
</dbReference>
<name>A0A3G2R5V9_9FIRM</name>
<feature type="transmembrane region" description="Helical" evidence="1">
    <location>
        <begin position="16"/>
        <end position="34"/>
    </location>
</feature>
<gene>
    <name evidence="2" type="ORF">D2962_09375</name>
</gene>
<protein>
    <submittedName>
        <fullName evidence="2">Uncharacterized protein</fullName>
    </submittedName>
</protein>
<organism evidence="2 3">
    <name type="scientific">Biomaibacter acetigenes</name>
    <dbReference type="NCBI Taxonomy" id="2316383"/>
    <lineage>
        <taxon>Bacteria</taxon>
        <taxon>Bacillati</taxon>
        <taxon>Bacillota</taxon>
        <taxon>Clostridia</taxon>
        <taxon>Thermosediminibacterales</taxon>
        <taxon>Tepidanaerobacteraceae</taxon>
        <taxon>Biomaibacter</taxon>
    </lineage>
</organism>
<evidence type="ECO:0000256" key="1">
    <source>
        <dbReference type="SAM" id="Phobius"/>
    </source>
</evidence>
<keyword evidence="1" id="KW-0812">Transmembrane</keyword>
<evidence type="ECO:0000313" key="2">
    <source>
        <dbReference type="EMBL" id="AYO30791.1"/>
    </source>
</evidence>
<sequence length="110" mass="12508">MKGFWNDPDGLTTAELTILAVLPLYLFVGVKLALTKDLSANQVDFFSVLSYPILAAIAKQAIERIGWPNIGRRQLFNQYQQYQDYNGYSYIPSMPQEEIINEESDTRGTI</sequence>
<keyword evidence="3" id="KW-1185">Reference proteome</keyword>
<keyword evidence="1" id="KW-1133">Transmembrane helix</keyword>
<dbReference type="KEGG" id="bacg:D2962_09375"/>
<proteinExistence type="predicted"/>
<dbReference type="AlphaFoldDB" id="A0A3G2R5V9"/>
<dbReference type="EMBL" id="CP033169">
    <property type="protein sequence ID" value="AYO30791.1"/>
    <property type="molecule type" value="Genomic_DNA"/>
</dbReference>
<accession>A0A3G2R5V9</accession>
<dbReference type="RefSeq" id="WP_122014810.1">
    <property type="nucleotide sequence ID" value="NZ_CP033169.1"/>
</dbReference>
<evidence type="ECO:0000313" key="3">
    <source>
        <dbReference type="Proteomes" id="UP000280960"/>
    </source>
</evidence>
<reference evidence="2 3" key="1">
    <citation type="submission" date="2018-10" db="EMBL/GenBank/DDBJ databases">
        <authorList>
            <person name="Zhang X."/>
        </authorList>
    </citation>
    <scope>NUCLEOTIDE SEQUENCE [LARGE SCALE GENOMIC DNA]</scope>
    <source>
        <strain evidence="2 3">SK-G1</strain>
    </source>
</reference>